<dbReference type="Pfam" id="PF22151">
    <property type="entry name" value="Fer4_NDSU1"/>
    <property type="match status" value="1"/>
</dbReference>
<dbReference type="Proteomes" id="UP000255108">
    <property type="component" value="Unassembled WGS sequence"/>
</dbReference>
<evidence type="ECO:0000256" key="7">
    <source>
        <dbReference type="ARBA" id="ARBA00023014"/>
    </source>
</evidence>
<dbReference type="EMBL" id="UGHR01000001">
    <property type="protein sequence ID" value="STQ89247.1"/>
    <property type="molecule type" value="Genomic_DNA"/>
</dbReference>
<dbReference type="Gene3D" id="3.40.228.10">
    <property type="entry name" value="Dimethylsulfoxide Reductase, domain 2"/>
    <property type="match status" value="1"/>
</dbReference>
<dbReference type="GO" id="GO:0016020">
    <property type="term" value="C:membrane"/>
    <property type="evidence" value="ECO:0007669"/>
    <property type="project" value="InterPro"/>
</dbReference>
<comment type="catalytic activity">
    <reaction evidence="9 10">
        <text>a quinone + NADH + 5 H(+)(in) = a quinol + NAD(+) + 4 H(+)(out)</text>
        <dbReference type="Rhea" id="RHEA:57888"/>
        <dbReference type="ChEBI" id="CHEBI:15378"/>
        <dbReference type="ChEBI" id="CHEBI:24646"/>
        <dbReference type="ChEBI" id="CHEBI:57540"/>
        <dbReference type="ChEBI" id="CHEBI:57945"/>
        <dbReference type="ChEBI" id="CHEBI:132124"/>
    </reaction>
</comment>
<evidence type="ECO:0000313" key="14">
    <source>
        <dbReference type="EMBL" id="STQ89247.1"/>
    </source>
</evidence>
<dbReference type="InterPro" id="IPR000283">
    <property type="entry name" value="NADH_UbQ_OxRdtase_75kDa_su_CS"/>
</dbReference>
<comment type="function">
    <text evidence="10">NDH-1 shuttles electrons from NADH, via FMN and iron-sulfur (Fe-S) centers, to quinones in the respiratory chain. Couples the redox reaction to proton translocation (for every two electrons transferred, four hydrogen ions are translocated across the cytoplasmic membrane), and thus conserves the redox energy in a proton gradient.</text>
</comment>
<dbReference type="FunFam" id="3.30.70.20:FF:000002">
    <property type="entry name" value="NADH-ubiquinone oxidoreductase 75 kDa subunit"/>
    <property type="match status" value="1"/>
</dbReference>
<dbReference type="PROSITE" id="PS00642">
    <property type="entry name" value="COMPLEX1_75K_2"/>
    <property type="match status" value="1"/>
</dbReference>
<evidence type="ECO:0000256" key="5">
    <source>
        <dbReference type="ARBA" id="ARBA00022967"/>
    </source>
</evidence>
<dbReference type="InterPro" id="IPR001041">
    <property type="entry name" value="2Fe-2S_ferredoxin-type"/>
</dbReference>
<dbReference type="SUPFAM" id="SSF53706">
    <property type="entry name" value="Formate dehydrogenase/DMSO reductase, domains 1-3"/>
    <property type="match status" value="1"/>
</dbReference>
<keyword evidence="3 10" id="KW-0004">4Fe-4S</keyword>
<dbReference type="InterPro" id="IPR019574">
    <property type="entry name" value="NADH_UbQ_OxRdtase_Gsu_4Fe4S-bd"/>
</dbReference>
<evidence type="ECO:0000256" key="6">
    <source>
        <dbReference type="ARBA" id="ARBA00023004"/>
    </source>
</evidence>
<dbReference type="Proteomes" id="UP000295794">
    <property type="component" value="Unassembled WGS sequence"/>
</dbReference>
<evidence type="ECO:0000256" key="3">
    <source>
        <dbReference type="ARBA" id="ARBA00022485"/>
    </source>
</evidence>
<dbReference type="CDD" id="cd02772">
    <property type="entry name" value="MopB_NDH-1_NuoG2"/>
    <property type="match status" value="1"/>
</dbReference>
<dbReference type="EMBL" id="SMBT01000001">
    <property type="protein sequence ID" value="TCU90220.1"/>
    <property type="molecule type" value="Genomic_DNA"/>
</dbReference>
<evidence type="ECO:0000256" key="9">
    <source>
        <dbReference type="ARBA" id="ARBA00047712"/>
    </source>
</evidence>
<evidence type="ECO:0000259" key="11">
    <source>
        <dbReference type="PROSITE" id="PS51085"/>
    </source>
</evidence>
<dbReference type="Gene3D" id="3.10.20.740">
    <property type="match status" value="1"/>
</dbReference>
<dbReference type="Gene3D" id="3.40.50.740">
    <property type="match status" value="2"/>
</dbReference>
<evidence type="ECO:0000313" key="16">
    <source>
        <dbReference type="Proteomes" id="UP000255108"/>
    </source>
</evidence>
<keyword evidence="10" id="KW-0874">Quinone</keyword>
<dbReference type="PROSITE" id="PS51085">
    <property type="entry name" value="2FE2S_FER_2"/>
    <property type="match status" value="1"/>
</dbReference>
<dbReference type="Pfam" id="PF22117">
    <property type="entry name" value="Fer4_Nqo3"/>
    <property type="match status" value="1"/>
</dbReference>
<sequence>MLEIEIDGKKLTVPGGSTVMDAANSVGVHIPHFCYHKKLSIAANCRMCLVQVEKAPKPLPACATPVTDGMKVWTHSDQAVKAQQGVMEFLLINHPLDCPICDQGGECQLQDLAVGYGQSGSRYTEEKRVVANKDLGPLISTDMTRCIHCSRCVRFTEEIAGFQELGMAGRGEFTEVMSFIGKTVKSEISGNVIDLCPVGALTSKPFRYSARTWELSRRKSVSPHDGLGSNLVVQVKNNKVMRVLPLENEAINECWLADRDRFSYEALNSTERLQKPMIKQGGVWQVTDWQTALEYVANGLKQVVSDHGAASVAAVATPNSTVEELFMLRKLMAGLGVENVETRLRNADFSLNTTGATWLGQSIVDLAASEAVLVIGSSLRQEQPLLAQRLRQSVKKGLKLSLVNVHSDDLLTKVAAQSVVRPDQLVEGVLAVIKAVVEADSSKAAPANIDLAGVEVTDAARRIAATLTGKSAVLLGNIATHNPRAAELHAAAAALAELTGATLGVMSEAANTVGAQLIGATVGGNVFAAPKKAYVLLNAETEFDTHNGAQALAAVKAAEMVVVMSAFNSCALDFADVILPISPFSETSGTFVNMEGKPQSFNGVVRPLGETRPAWKVFRVLGNVLGFNGFDYESSEQIRDEALPGDTAARLNNAAVAAVAVKVQAASGLVRLGEVAMYQADALVRRAPSLQATLAAPALKANAATLAALGLVVNDLARVEQGGQAVSLFAELDAGLADNVIRVPVSHSATRELAGMFDSLSVSKA</sequence>
<name>A0A377Q351_9NEIS</name>
<keyword evidence="8 10" id="KW-0520">NAD</keyword>
<proteinExistence type="inferred from homology"/>
<dbReference type="SUPFAM" id="SSF54292">
    <property type="entry name" value="2Fe-2S ferredoxin-like"/>
    <property type="match status" value="1"/>
</dbReference>
<organism evidence="14 16">
    <name type="scientific">Iodobacter fluviatilis</name>
    <dbReference type="NCBI Taxonomy" id="537"/>
    <lineage>
        <taxon>Bacteria</taxon>
        <taxon>Pseudomonadati</taxon>
        <taxon>Pseudomonadota</taxon>
        <taxon>Betaproteobacteria</taxon>
        <taxon>Neisseriales</taxon>
        <taxon>Chitinibacteraceae</taxon>
        <taxon>Iodobacter</taxon>
    </lineage>
</organism>
<reference evidence="14 16" key="1">
    <citation type="submission" date="2018-06" db="EMBL/GenBank/DDBJ databases">
        <authorList>
            <consortium name="Pathogen Informatics"/>
            <person name="Doyle S."/>
        </authorList>
    </citation>
    <scope>NUCLEOTIDE SEQUENCE [LARGE SCALE GENOMIC DNA]</scope>
    <source>
        <strain evidence="14 16">NCTC11159</strain>
    </source>
</reference>
<dbReference type="InterPro" id="IPR010228">
    <property type="entry name" value="NADH_UbQ_OxRdtase_Gsu"/>
</dbReference>
<evidence type="ECO:0000313" key="15">
    <source>
        <dbReference type="EMBL" id="TCU90220.1"/>
    </source>
</evidence>
<dbReference type="GO" id="GO:0016651">
    <property type="term" value="F:oxidoreductase activity, acting on NAD(P)H"/>
    <property type="evidence" value="ECO:0007669"/>
    <property type="project" value="InterPro"/>
</dbReference>
<dbReference type="InterPro" id="IPR006963">
    <property type="entry name" value="Mopterin_OxRdtase_4Fe-4S_dom"/>
</dbReference>
<dbReference type="GO" id="GO:0048038">
    <property type="term" value="F:quinone binding"/>
    <property type="evidence" value="ECO:0007669"/>
    <property type="project" value="UniProtKB-UniRule"/>
</dbReference>
<dbReference type="GO" id="GO:0051537">
    <property type="term" value="F:2 iron, 2 sulfur cluster binding"/>
    <property type="evidence" value="ECO:0007669"/>
    <property type="project" value="UniProtKB-UniRule"/>
</dbReference>
<evidence type="ECO:0000256" key="8">
    <source>
        <dbReference type="ARBA" id="ARBA00023027"/>
    </source>
</evidence>
<comment type="cofactor">
    <cofactor evidence="1 10">
        <name>[4Fe-4S] cluster</name>
        <dbReference type="ChEBI" id="CHEBI:49883"/>
    </cofactor>
</comment>
<dbReference type="GO" id="GO:0051539">
    <property type="term" value="F:4 iron, 4 sulfur cluster binding"/>
    <property type="evidence" value="ECO:0007669"/>
    <property type="project" value="UniProtKB-KW"/>
</dbReference>
<dbReference type="NCBIfam" id="TIGR01973">
    <property type="entry name" value="NuoG"/>
    <property type="match status" value="1"/>
</dbReference>
<evidence type="ECO:0000313" key="17">
    <source>
        <dbReference type="Proteomes" id="UP000295794"/>
    </source>
</evidence>
<dbReference type="OrthoDB" id="9810782at2"/>
<keyword evidence="4 10" id="KW-0479">Metal-binding</keyword>
<dbReference type="SUPFAM" id="SSF54862">
    <property type="entry name" value="4Fe-4S ferredoxins"/>
    <property type="match status" value="1"/>
</dbReference>
<keyword evidence="17" id="KW-1185">Reference proteome</keyword>
<comment type="cofactor">
    <cofactor evidence="10">
        <name>[2Fe-2S] cluster</name>
        <dbReference type="ChEBI" id="CHEBI:190135"/>
    </cofactor>
    <text evidence="10">Binds 1 [2Fe-2S] cluster per subunit.</text>
</comment>
<dbReference type="GO" id="GO:0008137">
    <property type="term" value="F:NADH dehydrogenase (ubiquinone) activity"/>
    <property type="evidence" value="ECO:0007669"/>
    <property type="project" value="UniProtKB-UniRule"/>
</dbReference>
<dbReference type="CDD" id="cd00207">
    <property type="entry name" value="fer2"/>
    <property type="match status" value="1"/>
</dbReference>
<keyword evidence="14" id="KW-0560">Oxidoreductase</keyword>
<keyword evidence="6 10" id="KW-0408">Iron</keyword>
<evidence type="ECO:0000259" key="13">
    <source>
        <dbReference type="PROSITE" id="PS51839"/>
    </source>
</evidence>
<dbReference type="PANTHER" id="PTHR43105">
    <property type="entry name" value="RESPIRATORY NITRATE REDUCTASE"/>
    <property type="match status" value="1"/>
</dbReference>
<dbReference type="Pfam" id="PF10588">
    <property type="entry name" value="NADH-G_4Fe-4S_3"/>
    <property type="match status" value="1"/>
</dbReference>
<evidence type="ECO:0000256" key="1">
    <source>
        <dbReference type="ARBA" id="ARBA00001966"/>
    </source>
</evidence>
<dbReference type="PROSITE" id="PS00643">
    <property type="entry name" value="COMPLEX1_75K_3"/>
    <property type="match status" value="1"/>
</dbReference>
<feature type="domain" description="2Fe-2S ferredoxin-type" evidence="11">
    <location>
        <begin position="1"/>
        <end position="78"/>
    </location>
</feature>
<dbReference type="FunFam" id="3.10.20.740:FF:000001">
    <property type="entry name" value="NADH-quinone oxidoreductase subunit G"/>
    <property type="match status" value="1"/>
</dbReference>
<dbReference type="AlphaFoldDB" id="A0A377Q351"/>
<dbReference type="EC" id="7.1.1.-" evidence="10"/>
<dbReference type="Pfam" id="PF00384">
    <property type="entry name" value="Molybdopterin"/>
    <property type="match status" value="1"/>
</dbReference>
<dbReference type="GO" id="GO:0042773">
    <property type="term" value="P:ATP synthesis coupled electron transport"/>
    <property type="evidence" value="ECO:0007669"/>
    <property type="project" value="InterPro"/>
</dbReference>
<reference evidence="15 17" key="2">
    <citation type="submission" date="2019-03" db="EMBL/GenBank/DDBJ databases">
        <title>Genomic Encyclopedia of Type Strains, Phase IV (KMG-IV): sequencing the most valuable type-strain genomes for metagenomic binning, comparative biology and taxonomic classification.</title>
        <authorList>
            <person name="Goeker M."/>
        </authorList>
    </citation>
    <scope>NUCLEOTIDE SEQUENCE [LARGE SCALE GENOMIC DNA]</scope>
    <source>
        <strain evidence="15 17">DSM 3764</strain>
    </source>
</reference>
<evidence type="ECO:0000256" key="2">
    <source>
        <dbReference type="ARBA" id="ARBA00005404"/>
    </source>
</evidence>
<dbReference type="PROSITE" id="PS00641">
    <property type="entry name" value="COMPLEX1_75K_1"/>
    <property type="match status" value="1"/>
</dbReference>
<dbReference type="SMART" id="SM00929">
    <property type="entry name" value="NADH-G_4Fe-4S_3"/>
    <property type="match status" value="1"/>
</dbReference>
<evidence type="ECO:0000259" key="12">
    <source>
        <dbReference type="PROSITE" id="PS51669"/>
    </source>
</evidence>
<dbReference type="PROSITE" id="PS51839">
    <property type="entry name" value="4FE4S_HC3"/>
    <property type="match status" value="1"/>
</dbReference>
<dbReference type="InterPro" id="IPR050123">
    <property type="entry name" value="Prok_molybdopt-oxidoreductase"/>
</dbReference>
<dbReference type="Gene3D" id="3.30.70.20">
    <property type="match status" value="1"/>
</dbReference>
<evidence type="ECO:0000256" key="10">
    <source>
        <dbReference type="RuleBase" id="RU003525"/>
    </source>
</evidence>
<comment type="similarity">
    <text evidence="2 10">Belongs to the complex I 75 kDa subunit family.</text>
</comment>
<feature type="domain" description="4Fe-4S His(Cys)3-ligated-type" evidence="13">
    <location>
        <begin position="78"/>
        <end position="117"/>
    </location>
</feature>
<evidence type="ECO:0000256" key="4">
    <source>
        <dbReference type="ARBA" id="ARBA00022723"/>
    </source>
</evidence>
<keyword evidence="7 10" id="KW-0411">Iron-sulfur</keyword>
<dbReference type="RefSeq" id="WP_115225715.1">
    <property type="nucleotide sequence ID" value="NZ_CAWOLO010000001.1"/>
</dbReference>
<dbReference type="InterPro" id="IPR054351">
    <property type="entry name" value="NADH_UbQ_OxRdtase_ferredoxin"/>
</dbReference>
<protein>
    <recommendedName>
        <fullName evidence="10">NADH-quinone oxidoreductase</fullName>
        <ecNumber evidence="10">7.1.1.-</ecNumber>
    </recommendedName>
</protein>
<keyword evidence="5 10" id="KW-1278">Translocase</keyword>
<dbReference type="Pfam" id="PF13510">
    <property type="entry name" value="Fer2_4"/>
    <property type="match status" value="1"/>
</dbReference>
<gene>
    <name evidence="14" type="primary">nqo3</name>
    <name evidence="15" type="ORF">EV682_101242</name>
    <name evidence="14" type="ORF">NCTC11159_00261</name>
</gene>
<dbReference type="PROSITE" id="PS51669">
    <property type="entry name" value="4FE4S_MOW_BIS_MGD"/>
    <property type="match status" value="1"/>
</dbReference>
<dbReference type="InterPro" id="IPR036010">
    <property type="entry name" value="2Fe-2S_ferredoxin-like_sf"/>
</dbReference>
<feature type="domain" description="4Fe-4S Mo/W bis-MGD-type" evidence="12">
    <location>
        <begin position="215"/>
        <end position="271"/>
    </location>
</feature>
<dbReference type="GO" id="GO:0046872">
    <property type="term" value="F:metal ion binding"/>
    <property type="evidence" value="ECO:0007669"/>
    <property type="project" value="UniProtKB-UniRule"/>
</dbReference>
<dbReference type="InterPro" id="IPR006656">
    <property type="entry name" value="Mopterin_OxRdtase"/>
</dbReference>
<dbReference type="PANTHER" id="PTHR43105:SF13">
    <property type="entry name" value="NADH-UBIQUINONE OXIDOREDUCTASE 75 KDA SUBUNIT, MITOCHONDRIAL"/>
    <property type="match status" value="1"/>
</dbReference>
<accession>A0A377Q351</accession>
<keyword evidence="10" id="KW-0001">2Fe-2S</keyword>